<keyword evidence="3" id="KW-1185">Reference proteome</keyword>
<evidence type="ECO:0000313" key="2">
    <source>
        <dbReference type="EMBL" id="MFC3200293.1"/>
    </source>
</evidence>
<sequence length="488" mass="55973">MSNNILMMDNRQLIPRWHTSRKLYKFNYPAKVKAATSSSFEEDFWFKKAVEIWKAEPSTYNAIDVFVRFIQADERNHPLYSELHRQLLDQYEYLPSSVKHLVCPELRLFDNFDSYSTDIGNVRLIIRKLKNIVKFNPRDSLSWMDLGFYYSVIGEMSKAYHCVDVAKNLDPNHAFIAKSYSRFLVHIGDPEKATWYLKQRPNLNSNPLILSAYTSISSAFDLRNPNIKQAISLVESWNGERSRVSELAACVATIEFNNGSIKRAKKHMQLALAEPSENVISHVQWLHHKHKMHFKNMPAPSASIEGGVNALYHNKQFAECRDKLVEMHQFQPYSAGPVVDAGYLSIAALDDPGFVIKLSENRIPHSHMRFGELNNLVVAKLLSKQTKDLDVDLRLLARRVNLEDTHSIATFKATTGMAFMESGMIDEGIKLYDESIELLTRKGLNRSLCLAKHFYAKQVERFDSEKATKLRKDAVKLAKKLGVLEIDT</sequence>
<accession>A0ABV7JTM3</accession>
<gene>
    <name evidence="2" type="ORF">ACFOEW_00460</name>
</gene>
<organism evidence="2 3">
    <name type="scientific">Alteromonas oceani</name>
    <dbReference type="NCBI Taxonomy" id="2071609"/>
    <lineage>
        <taxon>Bacteria</taxon>
        <taxon>Pseudomonadati</taxon>
        <taxon>Pseudomonadota</taxon>
        <taxon>Gammaproteobacteria</taxon>
        <taxon>Alteromonadales</taxon>
        <taxon>Alteromonadaceae</taxon>
        <taxon>Alteromonas/Salinimonas group</taxon>
        <taxon>Alteromonas</taxon>
    </lineage>
</organism>
<dbReference type="InterPro" id="IPR019734">
    <property type="entry name" value="TPR_rpt"/>
</dbReference>
<keyword evidence="1" id="KW-0802">TPR repeat</keyword>
<dbReference type="SUPFAM" id="SSF48452">
    <property type="entry name" value="TPR-like"/>
    <property type="match status" value="1"/>
</dbReference>
<proteinExistence type="predicted"/>
<name>A0ABV7JTM3_9ALTE</name>
<comment type="caution">
    <text evidence="2">The sequence shown here is derived from an EMBL/GenBank/DDBJ whole genome shotgun (WGS) entry which is preliminary data.</text>
</comment>
<dbReference type="RefSeq" id="WP_123327008.1">
    <property type="nucleotide sequence ID" value="NZ_JBHRSX010000004.1"/>
</dbReference>
<evidence type="ECO:0008006" key="4">
    <source>
        <dbReference type="Google" id="ProtNLM"/>
    </source>
</evidence>
<dbReference type="Gene3D" id="1.25.40.10">
    <property type="entry name" value="Tetratricopeptide repeat domain"/>
    <property type="match status" value="1"/>
</dbReference>
<reference evidence="3" key="1">
    <citation type="journal article" date="2019" name="Int. J. Syst. Evol. Microbiol.">
        <title>The Global Catalogue of Microorganisms (GCM) 10K type strain sequencing project: providing services to taxonomists for standard genome sequencing and annotation.</title>
        <authorList>
            <consortium name="The Broad Institute Genomics Platform"/>
            <consortium name="The Broad Institute Genome Sequencing Center for Infectious Disease"/>
            <person name="Wu L."/>
            <person name="Ma J."/>
        </authorList>
    </citation>
    <scope>NUCLEOTIDE SEQUENCE [LARGE SCALE GENOMIC DNA]</scope>
    <source>
        <strain evidence="3">KCTC 52449</strain>
    </source>
</reference>
<feature type="repeat" description="TPR" evidence="1">
    <location>
        <begin position="140"/>
        <end position="173"/>
    </location>
</feature>
<dbReference type="Proteomes" id="UP001595477">
    <property type="component" value="Unassembled WGS sequence"/>
</dbReference>
<evidence type="ECO:0000256" key="1">
    <source>
        <dbReference type="PROSITE-ProRule" id="PRU00339"/>
    </source>
</evidence>
<dbReference type="InterPro" id="IPR011990">
    <property type="entry name" value="TPR-like_helical_dom_sf"/>
</dbReference>
<dbReference type="EMBL" id="JBHRSX010000004">
    <property type="protein sequence ID" value="MFC3200293.1"/>
    <property type="molecule type" value="Genomic_DNA"/>
</dbReference>
<evidence type="ECO:0000313" key="3">
    <source>
        <dbReference type="Proteomes" id="UP001595477"/>
    </source>
</evidence>
<protein>
    <recommendedName>
        <fullName evidence="4">Tetratricopeptide repeat protein</fullName>
    </recommendedName>
</protein>
<dbReference type="PROSITE" id="PS50005">
    <property type="entry name" value="TPR"/>
    <property type="match status" value="1"/>
</dbReference>